<dbReference type="Proteomes" id="UP001241605">
    <property type="component" value="Chromosome"/>
</dbReference>
<dbReference type="EMBL" id="CP124616">
    <property type="protein sequence ID" value="WGW04515.1"/>
    <property type="molecule type" value="Genomic_DNA"/>
</dbReference>
<dbReference type="RefSeq" id="WP_282301150.1">
    <property type="nucleotide sequence ID" value="NZ_CP124616.1"/>
</dbReference>
<dbReference type="Pfam" id="PF00501">
    <property type="entry name" value="AMP-binding"/>
    <property type="match status" value="1"/>
</dbReference>
<evidence type="ECO:0000313" key="4">
    <source>
        <dbReference type="Proteomes" id="UP001241605"/>
    </source>
</evidence>
<dbReference type="InterPro" id="IPR000873">
    <property type="entry name" value="AMP-dep_synth/lig_dom"/>
</dbReference>
<evidence type="ECO:0000313" key="3">
    <source>
        <dbReference type="EMBL" id="WGW04515.1"/>
    </source>
</evidence>
<feature type="domain" description="AMP-binding enzyme C-terminal" evidence="2">
    <location>
        <begin position="417"/>
        <end position="492"/>
    </location>
</feature>
<dbReference type="PROSITE" id="PS00455">
    <property type="entry name" value="AMP_BINDING"/>
    <property type="match status" value="1"/>
</dbReference>
<dbReference type="InterPro" id="IPR050237">
    <property type="entry name" value="ATP-dep_AMP-bd_enzyme"/>
</dbReference>
<protein>
    <submittedName>
        <fullName evidence="3">Class I adenylate-forming enzyme family protein</fullName>
    </submittedName>
</protein>
<accession>A0ABY8QIR9</accession>
<dbReference type="PANTHER" id="PTHR43767:SF1">
    <property type="entry name" value="NONRIBOSOMAL PEPTIDE SYNTHASE PES1 (EUROFUNG)-RELATED"/>
    <property type="match status" value="1"/>
</dbReference>
<dbReference type="Pfam" id="PF13193">
    <property type="entry name" value="AMP-binding_C"/>
    <property type="match status" value="1"/>
</dbReference>
<dbReference type="InterPro" id="IPR020845">
    <property type="entry name" value="AMP-binding_CS"/>
</dbReference>
<sequence length="503" mass="55089">MIPHHLFLYQHLDHSAARRADHVAVQDTRISLTYGALRQEAVAIARRLQTLGVQPGDRVILLLENSVDFARAYWGAVYAGAVVTPLSVETKTDKLGFILGDCTPAAVIADEALTDEVHVALPADLNPAVISLHAPGEITADGPAPCAGRVIDQDLGCMIYTSGSTGHPKGVMLSHQNLTAAARSVCTYLGYTEDDRIFVTIPLTFDYGMHQLTMGALVGATVVIERNFASPLFTLDRLVKSGATCFPLVPTMAPLISALADRFDFSGIRLISSTAAALHPRVIDQLREIFSQATVFSMYGLTECHRCTYLPPDQLERRKGSVGIAIPNTEMWVEDSEGQRHYRDATGTLVIRGATVMKGYWNNPEKTAQRLRPGKFPGEFVLNTGDLCRLDPEGYLYFIARSDDVLKIRGEKVAPKEVEDALLMHPAVSEAVVVGRPDKVQGHQLHALVTLKPGMSPDPKELRDWCAQHLESIAVPRRVEIREAFARNANGKIDRNSLIDELA</sequence>
<keyword evidence="4" id="KW-1185">Reference proteome</keyword>
<reference evidence="3 4" key="1">
    <citation type="submission" date="2023-05" db="EMBL/GenBank/DDBJ databases">
        <title>YMD87, complete Genome.</title>
        <authorList>
            <person name="Zhang J."/>
            <person name="Xu X."/>
        </authorList>
    </citation>
    <scope>NUCLEOTIDE SEQUENCE [LARGE SCALE GENOMIC DNA]</scope>
    <source>
        <strain evidence="3 4">YMD87</strain>
    </source>
</reference>
<evidence type="ECO:0000259" key="1">
    <source>
        <dbReference type="Pfam" id="PF00501"/>
    </source>
</evidence>
<dbReference type="InterPro" id="IPR025110">
    <property type="entry name" value="AMP-bd_C"/>
</dbReference>
<name>A0ABY8QIR9_9RHOB</name>
<dbReference type="Gene3D" id="3.30.300.30">
    <property type="match status" value="1"/>
</dbReference>
<organism evidence="3 4">
    <name type="scientific">Tropicibacter oceani</name>
    <dbReference type="NCBI Taxonomy" id="3058420"/>
    <lineage>
        <taxon>Bacteria</taxon>
        <taxon>Pseudomonadati</taxon>
        <taxon>Pseudomonadota</taxon>
        <taxon>Alphaproteobacteria</taxon>
        <taxon>Rhodobacterales</taxon>
        <taxon>Roseobacteraceae</taxon>
        <taxon>Tropicibacter</taxon>
    </lineage>
</organism>
<dbReference type="InterPro" id="IPR042099">
    <property type="entry name" value="ANL_N_sf"/>
</dbReference>
<dbReference type="Gene3D" id="3.40.50.12780">
    <property type="entry name" value="N-terminal domain of ligase-like"/>
    <property type="match status" value="1"/>
</dbReference>
<evidence type="ECO:0000259" key="2">
    <source>
        <dbReference type="Pfam" id="PF13193"/>
    </source>
</evidence>
<proteinExistence type="predicted"/>
<dbReference type="PANTHER" id="PTHR43767">
    <property type="entry name" value="LONG-CHAIN-FATTY-ACID--COA LIGASE"/>
    <property type="match status" value="1"/>
</dbReference>
<dbReference type="InterPro" id="IPR045851">
    <property type="entry name" value="AMP-bd_C_sf"/>
</dbReference>
<gene>
    <name evidence="3" type="ORF">QF118_02900</name>
</gene>
<feature type="domain" description="AMP-dependent synthetase/ligase" evidence="1">
    <location>
        <begin position="12"/>
        <end position="361"/>
    </location>
</feature>
<dbReference type="SUPFAM" id="SSF56801">
    <property type="entry name" value="Acetyl-CoA synthetase-like"/>
    <property type="match status" value="1"/>
</dbReference>